<evidence type="ECO:0000256" key="5">
    <source>
        <dbReference type="ARBA" id="ARBA00022438"/>
    </source>
</evidence>
<dbReference type="PANTHER" id="PTHR34448:SF1">
    <property type="entry name" value="BLL6088 PROTEIN"/>
    <property type="match status" value="1"/>
</dbReference>
<evidence type="ECO:0000313" key="11">
    <source>
        <dbReference type="Proteomes" id="UP000000323"/>
    </source>
</evidence>
<dbReference type="OrthoDB" id="9803993at2"/>
<dbReference type="EMBL" id="CP001825">
    <property type="protein sequence ID" value="ACZ42307.1"/>
    <property type="molecule type" value="Genomic_DNA"/>
</dbReference>
<dbReference type="PANTHER" id="PTHR34448">
    <property type="entry name" value="AMINOPEPTIDASE"/>
    <property type="match status" value="1"/>
</dbReference>
<comment type="cofactor">
    <cofactor evidence="1">
        <name>Co(2+)</name>
        <dbReference type="ChEBI" id="CHEBI:48828"/>
    </cofactor>
</comment>
<keyword evidence="5 10" id="KW-0031">Aminopeptidase</keyword>
<comment type="similarity">
    <text evidence="4">Belongs to the peptidase M29 family.</text>
</comment>
<proteinExistence type="inferred from homology"/>
<keyword evidence="9" id="KW-0482">Metalloprotease</keyword>
<evidence type="ECO:0000256" key="8">
    <source>
        <dbReference type="ARBA" id="ARBA00022801"/>
    </source>
</evidence>
<evidence type="ECO:0000256" key="1">
    <source>
        <dbReference type="ARBA" id="ARBA00001941"/>
    </source>
</evidence>
<evidence type="ECO:0000256" key="7">
    <source>
        <dbReference type="ARBA" id="ARBA00022723"/>
    </source>
</evidence>
<dbReference type="KEGG" id="ttr:Tter_1401"/>
<dbReference type="SUPFAM" id="SSF144052">
    <property type="entry name" value="Thermophilic metalloprotease-like"/>
    <property type="match status" value="1"/>
</dbReference>
<evidence type="ECO:0000256" key="2">
    <source>
        <dbReference type="ARBA" id="ARBA00001946"/>
    </source>
</evidence>
<evidence type="ECO:0000256" key="4">
    <source>
        <dbReference type="ARBA" id="ARBA00008236"/>
    </source>
</evidence>
<keyword evidence="6" id="KW-0645">Protease</keyword>
<dbReference type="eggNOG" id="COG2309">
    <property type="taxonomic scope" value="Bacteria"/>
</dbReference>
<dbReference type="Proteomes" id="UP000000323">
    <property type="component" value="Chromosome 1"/>
</dbReference>
<organism evidence="10 11">
    <name type="scientific">Thermobaculum terrenum (strain ATCC BAA-798 / CCMEE 7001 / YNP1)</name>
    <dbReference type="NCBI Taxonomy" id="525904"/>
    <lineage>
        <taxon>Bacteria</taxon>
        <taxon>Bacillati</taxon>
        <taxon>Chloroflexota</taxon>
        <taxon>Chloroflexia</taxon>
        <taxon>Candidatus Thermobaculales</taxon>
        <taxon>Candidatus Thermobaculaceae</taxon>
        <taxon>Thermobaculum</taxon>
    </lineage>
</organism>
<dbReference type="Pfam" id="PF02073">
    <property type="entry name" value="Peptidase_M29"/>
    <property type="match status" value="1"/>
</dbReference>
<evidence type="ECO:0000256" key="6">
    <source>
        <dbReference type="ARBA" id="ARBA00022670"/>
    </source>
</evidence>
<evidence type="ECO:0000256" key="3">
    <source>
        <dbReference type="ARBA" id="ARBA00001947"/>
    </source>
</evidence>
<dbReference type="STRING" id="525904.Tter_1401"/>
<keyword evidence="11" id="KW-1185">Reference proteome</keyword>
<keyword evidence="8" id="KW-0378">Hydrolase</keyword>
<dbReference type="GO" id="GO:0004177">
    <property type="term" value="F:aminopeptidase activity"/>
    <property type="evidence" value="ECO:0007669"/>
    <property type="project" value="UniProtKB-KW"/>
</dbReference>
<dbReference type="InterPro" id="IPR000787">
    <property type="entry name" value="Peptidase_M29"/>
</dbReference>
<gene>
    <name evidence="10" type="ordered locus">Tter_1401</name>
</gene>
<dbReference type="HOGENOM" id="CLU_057697_0_0_0"/>
<protein>
    <submittedName>
        <fullName evidence="10">Peptidase M29 aminopeptidase II</fullName>
    </submittedName>
</protein>
<name>D1CBZ2_THET1</name>
<dbReference type="PRINTS" id="PR00919">
    <property type="entry name" value="THERMOPTASE"/>
</dbReference>
<evidence type="ECO:0000313" key="10">
    <source>
        <dbReference type="EMBL" id="ACZ42307.1"/>
    </source>
</evidence>
<comment type="cofactor">
    <cofactor evidence="3">
        <name>Zn(2+)</name>
        <dbReference type="ChEBI" id="CHEBI:29105"/>
    </cofactor>
</comment>
<keyword evidence="7" id="KW-0479">Metal-binding</keyword>
<comment type="cofactor">
    <cofactor evidence="2">
        <name>Mg(2+)</name>
        <dbReference type="ChEBI" id="CHEBI:18420"/>
    </cofactor>
</comment>
<dbReference type="RefSeq" id="WP_012875342.1">
    <property type="nucleotide sequence ID" value="NC_013525.1"/>
</dbReference>
<evidence type="ECO:0000256" key="9">
    <source>
        <dbReference type="ARBA" id="ARBA00023049"/>
    </source>
</evidence>
<dbReference type="GO" id="GO:0046872">
    <property type="term" value="F:metal ion binding"/>
    <property type="evidence" value="ECO:0007669"/>
    <property type="project" value="UniProtKB-KW"/>
</dbReference>
<accession>D1CBZ2</accession>
<dbReference type="InterPro" id="IPR052170">
    <property type="entry name" value="M29_Exopeptidase"/>
</dbReference>
<dbReference type="GO" id="GO:0006508">
    <property type="term" value="P:proteolysis"/>
    <property type="evidence" value="ECO:0007669"/>
    <property type="project" value="UniProtKB-KW"/>
</dbReference>
<dbReference type="Gene3D" id="3.40.1830.10">
    <property type="entry name" value="Thermophilic metalloprotease (M29)"/>
    <property type="match status" value="1"/>
</dbReference>
<dbReference type="AlphaFoldDB" id="D1CBZ2"/>
<reference evidence="11" key="1">
    <citation type="journal article" date="2010" name="Stand. Genomic Sci.">
        <title>Complete genome sequence of 'Thermobaculum terrenum' type strain (YNP1).</title>
        <authorList>
            <person name="Kiss H."/>
            <person name="Cleland D."/>
            <person name="Lapidus A."/>
            <person name="Lucas S."/>
            <person name="Glavina Del Rio T."/>
            <person name="Nolan M."/>
            <person name="Tice H."/>
            <person name="Han C."/>
            <person name="Goodwin L."/>
            <person name="Pitluck S."/>
            <person name="Liolios K."/>
            <person name="Ivanova N."/>
            <person name="Mavromatis K."/>
            <person name="Ovchinnikova G."/>
            <person name="Pati A."/>
            <person name="Chen A."/>
            <person name="Palaniappan K."/>
            <person name="Land M."/>
            <person name="Hauser L."/>
            <person name="Chang Y."/>
            <person name="Jeffries C."/>
            <person name="Lu M."/>
            <person name="Brettin T."/>
            <person name="Detter J."/>
            <person name="Goker M."/>
            <person name="Tindall B."/>
            <person name="Beck B."/>
            <person name="McDermott T."/>
            <person name="Woyke T."/>
            <person name="Bristow J."/>
            <person name="Eisen J."/>
            <person name="Markowitz V."/>
            <person name="Hugenholtz P."/>
            <person name="Kyrpides N."/>
            <person name="Klenk H."/>
            <person name="Cheng J."/>
        </authorList>
    </citation>
    <scope>NUCLEOTIDE SEQUENCE [LARGE SCALE GENOMIC DNA]</scope>
    <source>
        <strain evidence="11">ATCC BAA-798 / YNP1</strain>
    </source>
</reference>
<sequence>MTDPRHQKLAQVLINYSLGIQPGDKLIITAPAAAAPLVKEAYREAIRAGAHVMTRITIDGLAEIRFRESSDEQLRFVLEPERQEIEYFDAMLRIMADENTKSLTNVDPNKLAIAQQARTDIMRRYLERAATGELRWCLTLYPTHAYAQDAEMSLEEYENFVFNAGLIHHDNPSESWQQISKKQQEIVKLLESHDEIHIVGNDIDLRYRVGGRKWISADGKHNFPDGEVFTGPIEDSVNGHIRFSYPAVYNGREVENVRLTFQDGKVVEATASRGEDLLNSMLNVDEGARRVGEVAFGLNYDIQKFTRNILFDEKIGGTMHMALGRAYPETGGTNASAIHWDMIADLTDAKVYADGELIYENRKFKIW</sequence>
<dbReference type="GO" id="GO:0008237">
    <property type="term" value="F:metallopeptidase activity"/>
    <property type="evidence" value="ECO:0007669"/>
    <property type="project" value="UniProtKB-KW"/>
</dbReference>
<dbReference type="InterPro" id="IPR035097">
    <property type="entry name" value="M29_N-terminal"/>
</dbReference>